<evidence type="ECO:0000256" key="12">
    <source>
        <dbReference type="RuleBase" id="RU000471"/>
    </source>
</evidence>
<reference evidence="15" key="1">
    <citation type="journal article" date="2009" name="Genome Res.">
        <title>The single mitochondrial chromosome typical of animals has evolved into 18 minichromosomes in the human body louse, Pediculus humanus.</title>
        <authorList>
            <person name="Shao R."/>
            <person name="Kirkness E.F."/>
            <person name="Barker S.C."/>
        </authorList>
    </citation>
    <scope>NUCLEOTIDE SEQUENCE</scope>
</reference>
<evidence type="ECO:0000256" key="6">
    <source>
        <dbReference type="ARBA" id="ARBA00022692"/>
    </source>
</evidence>
<keyword evidence="7" id="KW-0999">Mitochondrion inner membrane</keyword>
<dbReference type="Proteomes" id="UP000009046">
    <property type="component" value="Unassembled WGS sequence"/>
</dbReference>
<gene>
    <name evidence="15" type="primary">ND1</name>
</gene>
<dbReference type="FunCoup" id="B8Y962">
    <property type="interactions" value="88"/>
</dbReference>
<evidence type="ECO:0000256" key="1">
    <source>
        <dbReference type="ARBA" id="ARBA00003257"/>
    </source>
</evidence>
<feature type="transmembrane region" description="Helical" evidence="14">
    <location>
        <begin position="66"/>
        <end position="85"/>
    </location>
</feature>
<feature type="transmembrane region" description="Helical" evidence="14">
    <location>
        <begin position="130"/>
        <end position="153"/>
    </location>
</feature>
<comment type="similarity">
    <text evidence="3 12">Belongs to the complex I subunit 1 family.</text>
</comment>
<geneLocation type="mitochondrion" evidence="15"/>
<comment type="function">
    <text evidence="1">Core subunit of the mitochondrial membrane respiratory chain NADH dehydrogenase (Complex I) that is believed to belong to the minimal assembly required for catalysis. Complex I functions in the transfer of electrons from NADH to the respiratory chain. The immediate electron acceptor for the enzyme is believed to be ubiquinone.</text>
</comment>
<keyword evidence="11 14" id="KW-0472">Membrane</keyword>
<dbReference type="VEuPathDB" id="VectorBase:PHUM627364"/>
<dbReference type="HOGENOM" id="CLU_015134_0_1_1"/>
<evidence type="ECO:0000313" key="17">
    <source>
        <dbReference type="Proteomes" id="UP000009046"/>
    </source>
</evidence>
<comment type="catalytic activity">
    <reaction evidence="13">
        <text>a ubiquinone + NADH + 5 H(+)(in) = a ubiquinol + NAD(+) + 4 H(+)(out)</text>
        <dbReference type="Rhea" id="RHEA:29091"/>
        <dbReference type="Rhea" id="RHEA-COMP:9565"/>
        <dbReference type="Rhea" id="RHEA-COMP:9566"/>
        <dbReference type="ChEBI" id="CHEBI:15378"/>
        <dbReference type="ChEBI" id="CHEBI:16389"/>
        <dbReference type="ChEBI" id="CHEBI:17976"/>
        <dbReference type="ChEBI" id="CHEBI:57540"/>
        <dbReference type="ChEBI" id="CHEBI:57945"/>
        <dbReference type="EC" id="7.1.1.2"/>
    </reaction>
</comment>
<dbReference type="GO" id="GO:0005743">
    <property type="term" value="C:mitochondrial inner membrane"/>
    <property type="evidence" value="ECO:0007669"/>
    <property type="project" value="UniProtKB-SubCell"/>
</dbReference>
<organism evidence="15">
    <name type="scientific">Pediculus humanus subsp. corporis</name>
    <name type="common">Body louse</name>
    <dbReference type="NCBI Taxonomy" id="121224"/>
    <lineage>
        <taxon>Eukaryota</taxon>
        <taxon>Metazoa</taxon>
        <taxon>Ecdysozoa</taxon>
        <taxon>Arthropoda</taxon>
        <taxon>Hexapoda</taxon>
        <taxon>Insecta</taxon>
        <taxon>Pterygota</taxon>
        <taxon>Neoptera</taxon>
        <taxon>Paraneoptera</taxon>
        <taxon>Psocodea</taxon>
        <taxon>Troctomorpha</taxon>
        <taxon>Phthiraptera</taxon>
        <taxon>Anoplura</taxon>
        <taxon>Pediculidae</taxon>
        <taxon>Pediculus</taxon>
    </lineage>
</organism>
<feature type="transmembrane region" description="Helical" evidence="14">
    <location>
        <begin position="97"/>
        <end position="118"/>
    </location>
</feature>
<dbReference type="AlphaFoldDB" id="B8Y962"/>
<feature type="transmembrane region" description="Helical" evidence="14">
    <location>
        <begin position="165"/>
        <end position="185"/>
    </location>
</feature>
<protein>
    <recommendedName>
        <fullName evidence="4 13">NADH-ubiquinone oxidoreductase chain 1</fullName>
        <ecNumber evidence="13">7.1.1.2</ecNumber>
    </recommendedName>
</protein>
<evidence type="ECO:0000256" key="13">
    <source>
        <dbReference type="RuleBase" id="RU000473"/>
    </source>
</evidence>
<dbReference type="PANTHER" id="PTHR11432:SF3">
    <property type="entry name" value="NADH-UBIQUINONE OXIDOREDUCTASE CHAIN 1"/>
    <property type="match status" value="1"/>
</dbReference>
<dbReference type="EnsemblMetazoa" id="PHUM627364-RA">
    <property type="protein sequence ID" value="PHUM627364-PA"/>
    <property type="gene ID" value="PHUM627364"/>
</dbReference>
<evidence type="ECO:0000256" key="5">
    <source>
        <dbReference type="ARBA" id="ARBA00022448"/>
    </source>
</evidence>
<dbReference type="EC" id="7.1.1.2" evidence="13"/>
<evidence type="ECO:0000256" key="8">
    <source>
        <dbReference type="ARBA" id="ARBA00022989"/>
    </source>
</evidence>
<evidence type="ECO:0000256" key="4">
    <source>
        <dbReference type="ARBA" id="ARBA00021009"/>
    </source>
</evidence>
<keyword evidence="9 13" id="KW-0830">Ubiquinone</keyword>
<evidence type="ECO:0000256" key="2">
    <source>
        <dbReference type="ARBA" id="ARBA00004448"/>
    </source>
</evidence>
<dbReference type="InParanoid" id="B8Y962"/>
<keyword evidence="17" id="KW-1185">Reference proteome</keyword>
<feature type="transmembrane region" description="Helical" evidence="14">
    <location>
        <begin position="223"/>
        <end position="249"/>
    </location>
</feature>
<dbReference type="GO" id="GO:0008137">
    <property type="term" value="F:NADH dehydrogenase (ubiquinone) activity"/>
    <property type="evidence" value="ECO:0007669"/>
    <property type="project" value="UniProtKB-EC"/>
</dbReference>
<comment type="subcellular location">
    <subcellularLocation>
        <location evidence="2 12">Mitochondrion inner membrane</location>
        <topology evidence="2 12">Multi-pass membrane protein</topology>
    </subcellularLocation>
</comment>
<evidence type="ECO:0000256" key="7">
    <source>
        <dbReference type="ARBA" id="ARBA00022792"/>
    </source>
</evidence>
<evidence type="ECO:0000313" key="16">
    <source>
        <dbReference type="EnsemblMetazoa" id="PHUM627364-PA"/>
    </source>
</evidence>
<keyword evidence="10 13" id="KW-0496">Mitochondrion</keyword>
<proteinExistence type="inferred from homology"/>
<evidence type="ECO:0000256" key="10">
    <source>
        <dbReference type="ARBA" id="ARBA00023128"/>
    </source>
</evidence>
<name>B8Y962_PEDHC</name>
<dbReference type="InterPro" id="IPR001694">
    <property type="entry name" value="NADH_UbQ_OxRdtase_su1/FPO"/>
</dbReference>
<keyword evidence="6 12" id="KW-0812">Transmembrane</keyword>
<evidence type="ECO:0000256" key="14">
    <source>
        <dbReference type="SAM" id="Phobius"/>
    </source>
</evidence>
<dbReference type="EMBL" id="FJ499480">
    <property type="protein sequence ID" value="ACL27436.1"/>
    <property type="molecule type" value="Genomic_DNA"/>
</dbReference>
<keyword evidence="12" id="KW-0520">NAD</keyword>
<keyword evidence="8 14" id="KW-1133">Transmembrane helix</keyword>
<evidence type="ECO:0000256" key="3">
    <source>
        <dbReference type="ARBA" id="ARBA00010535"/>
    </source>
</evidence>
<feature type="transmembrane region" description="Helical" evidence="14">
    <location>
        <begin position="270"/>
        <end position="288"/>
    </location>
</feature>
<evidence type="ECO:0000256" key="9">
    <source>
        <dbReference type="ARBA" id="ARBA00023075"/>
    </source>
</evidence>
<dbReference type="InterPro" id="IPR018086">
    <property type="entry name" value="NADH_UbQ_OxRdtase_su1_CS"/>
</dbReference>
<reference evidence="16" key="2">
    <citation type="submission" date="2020-05" db="UniProtKB">
        <authorList>
            <consortium name="EnsemblMetazoa"/>
        </authorList>
    </citation>
    <scope>IDENTIFICATION</scope>
    <source>
        <strain evidence="16">USDA</strain>
    </source>
</reference>
<dbReference type="PROSITE" id="PS00668">
    <property type="entry name" value="COMPLEX1_ND1_2"/>
    <property type="match status" value="1"/>
</dbReference>
<dbReference type="Pfam" id="PF00146">
    <property type="entry name" value="NADHdh"/>
    <property type="match status" value="1"/>
</dbReference>
<evidence type="ECO:0000313" key="15">
    <source>
        <dbReference type="EMBL" id="ACL27436.1"/>
    </source>
</evidence>
<dbReference type="GO" id="GO:0003954">
    <property type="term" value="F:NADH dehydrogenase activity"/>
    <property type="evidence" value="ECO:0007669"/>
    <property type="project" value="TreeGrafter"/>
</dbReference>
<evidence type="ECO:0000256" key="11">
    <source>
        <dbReference type="ARBA" id="ARBA00023136"/>
    </source>
</evidence>
<accession>B8Y962</accession>
<keyword evidence="5" id="KW-0813">Transport</keyword>
<sequence>MQSVFIVLSLLICVAYFSLFERKLLSLEQIRLGPNKVGPIGILQPLSDAPKLLSKTICPQSESWELFIMPFITFMLSVSWWYPLYFPKTLWESNNSLLILIFISSVSVYALIFTGSLPKSKYSALGSLRAITLSISFELVFSTAMLSMAVVFNSFSIKFMATNQSVPNIISMIVVGILVWTSLIAECGRTPFDLPESESELVSGFNVEYGGSRYVLLYLSESLLLTISSIIMSILFTCGYNPLVVLTWISISIVMRASNPRIRYDKCMMFGWEFSIPLILMFMSIYVLM</sequence>
<dbReference type="PANTHER" id="PTHR11432">
    <property type="entry name" value="NADH DEHYDROGENASE SUBUNIT 1"/>
    <property type="match status" value="1"/>
</dbReference>
<dbReference type="GO" id="GO:0009060">
    <property type="term" value="P:aerobic respiration"/>
    <property type="evidence" value="ECO:0007669"/>
    <property type="project" value="TreeGrafter"/>
</dbReference>